<keyword evidence="7 10" id="KW-0067">ATP-binding</keyword>
<accession>A0AAN6ZB04</accession>
<feature type="compositionally biased region" description="Polar residues" evidence="11">
    <location>
        <begin position="173"/>
        <end position="190"/>
    </location>
</feature>
<dbReference type="PROSITE" id="PS00107">
    <property type="entry name" value="PROTEIN_KINASE_ATP"/>
    <property type="match status" value="1"/>
</dbReference>
<evidence type="ECO:0000256" key="7">
    <source>
        <dbReference type="ARBA" id="ARBA00022840"/>
    </source>
</evidence>
<feature type="region of interest" description="Disordered" evidence="11">
    <location>
        <begin position="92"/>
        <end position="261"/>
    </location>
</feature>
<evidence type="ECO:0000256" key="5">
    <source>
        <dbReference type="ARBA" id="ARBA00022741"/>
    </source>
</evidence>
<evidence type="ECO:0000256" key="10">
    <source>
        <dbReference type="PROSITE-ProRule" id="PRU10141"/>
    </source>
</evidence>
<evidence type="ECO:0000259" key="13">
    <source>
        <dbReference type="PROSITE" id="PS51285"/>
    </source>
</evidence>
<feature type="compositionally biased region" description="Polar residues" evidence="11">
    <location>
        <begin position="92"/>
        <end position="104"/>
    </location>
</feature>
<dbReference type="PROSITE" id="PS00108">
    <property type="entry name" value="PROTEIN_KINASE_ST"/>
    <property type="match status" value="1"/>
</dbReference>
<dbReference type="SMART" id="SM00133">
    <property type="entry name" value="S_TK_X"/>
    <property type="match status" value="1"/>
</dbReference>
<feature type="compositionally biased region" description="Low complexity" evidence="11">
    <location>
        <begin position="409"/>
        <end position="421"/>
    </location>
</feature>
<feature type="compositionally biased region" description="Polar residues" evidence="11">
    <location>
        <begin position="422"/>
        <end position="432"/>
    </location>
</feature>
<feature type="binding site" evidence="10">
    <location>
        <position position="553"/>
    </location>
    <ligand>
        <name>ATP</name>
        <dbReference type="ChEBI" id="CHEBI:30616"/>
    </ligand>
</feature>
<keyword evidence="4" id="KW-0808">Transferase</keyword>
<evidence type="ECO:0000256" key="9">
    <source>
        <dbReference type="ARBA" id="ARBA00048679"/>
    </source>
</evidence>
<comment type="caution">
    <text evidence="14">The sequence shown here is derived from an EMBL/GenBank/DDBJ whole genome shotgun (WGS) entry which is preliminary data.</text>
</comment>
<feature type="region of interest" description="Disordered" evidence="11">
    <location>
        <begin position="282"/>
        <end position="335"/>
    </location>
</feature>
<evidence type="ECO:0000313" key="15">
    <source>
        <dbReference type="Proteomes" id="UP001304895"/>
    </source>
</evidence>
<comment type="catalytic activity">
    <reaction evidence="9">
        <text>L-seryl-[protein] + ATP = O-phospho-L-seryl-[protein] + ADP + H(+)</text>
        <dbReference type="Rhea" id="RHEA:17989"/>
        <dbReference type="Rhea" id="RHEA-COMP:9863"/>
        <dbReference type="Rhea" id="RHEA-COMP:11604"/>
        <dbReference type="ChEBI" id="CHEBI:15378"/>
        <dbReference type="ChEBI" id="CHEBI:29999"/>
        <dbReference type="ChEBI" id="CHEBI:30616"/>
        <dbReference type="ChEBI" id="CHEBI:83421"/>
        <dbReference type="ChEBI" id="CHEBI:456216"/>
        <dbReference type="EC" id="2.7.11.1"/>
    </reaction>
</comment>
<evidence type="ECO:0000256" key="6">
    <source>
        <dbReference type="ARBA" id="ARBA00022777"/>
    </source>
</evidence>
<evidence type="ECO:0000256" key="4">
    <source>
        <dbReference type="ARBA" id="ARBA00022679"/>
    </source>
</evidence>
<feature type="compositionally biased region" description="Basic and acidic residues" evidence="11">
    <location>
        <begin position="885"/>
        <end position="900"/>
    </location>
</feature>
<reference evidence="14" key="1">
    <citation type="journal article" date="2023" name="Mol. Phylogenet. Evol.">
        <title>Genome-scale phylogeny and comparative genomics of the fungal order Sordariales.</title>
        <authorList>
            <person name="Hensen N."/>
            <person name="Bonometti L."/>
            <person name="Westerberg I."/>
            <person name="Brannstrom I.O."/>
            <person name="Guillou S."/>
            <person name="Cros-Aarteil S."/>
            <person name="Calhoun S."/>
            <person name="Haridas S."/>
            <person name="Kuo A."/>
            <person name="Mondo S."/>
            <person name="Pangilinan J."/>
            <person name="Riley R."/>
            <person name="LaButti K."/>
            <person name="Andreopoulos B."/>
            <person name="Lipzen A."/>
            <person name="Chen C."/>
            <person name="Yan M."/>
            <person name="Daum C."/>
            <person name="Ng V."/>
            <person name="Clum A."/>
            <person name="Steindorff A."/>
            <person name="Ohm R.A."/>
            <person name="Martin F."/>
            <person name="Silar P."/>
            <person name="Natvig D.O."/>
            <person name="Lalanne C."/>
            <person name="Gautier V."/>
            <person name="Ament-Velasquez S.L."/>
            <person name="Kruys A."/>
            <person name="Hutchinson M.I."/>
            <person name="Powell A.J."/>
            <person name="Barry K."/>
            <person name="Miller A.N."/>
            <person name="Grigoriev I.V."/>
            <person name="Debuchy R."/>
            <person name="Gladieux P."/>
            <person name="Hiltunen Thoren M."/>
            <person name="Johannesson H."/>
        </authorList>
    </citation>
    <scope>NUCLEOTIDE SEQUENCE</scope>
    <source>
        <strain evidence="14">CBS 123565</strain>
    </source>
</reference>
<keyword evidence="2" id="KW-0723">Serine/threonine-protein kinase</keyword>
<dbReference type="Gene3D" id="3.30.200.20">
    <property type="entry name" value="Phosphorylase Kinase, domain 1"/>
    <property type="match status" value="1"/>
</dbReference>
<dbReference type="Gene3D" id="2.60.40.150">
    <property type="entry name" value="C2 domain"/>
    <property type="match status" value="1"/>
</dbReference>
<gene>
    <name evidence="14" type="ORF">BT67DRAFT_385437</name>
</gene>
<feature type="compositionally biased region" description="Low complexity" evidence="11">
    <location>
        <begin position="321"/>
        <end position="334"/>
    </location>
</feature>
<evidence type="ECO:0000259" key="12">
    <source>
        <dbReference type="PROSITE" id="PS50011"/>
    </source>
</evidence>
<dbReference type="Proteomes" id="UP001304895">
    <property type="component" value="Unassembled WGS sequence"/>
</dbReference>
<dbReference type="InterPro" id="IPR000719">
    <property type="entry name" value="Prot_kinase_dom"/>
</dbReference>
<feature type="region of interest" description="Disordered" evidence="11">
    <location>
        <begin position="406"/>
        <end position="432"/>
    </location>
</feature>
<dbReference type="Pfam" id="PF00069">
    <property type="entry name" value="Pkinase"/>
    <property type="match status" value="1"/>
</dbReference>
<dbReference type="EC" id="2.7.11.1" evidence="1"/>
<feature type="compositionally biased region" description="Basic and acidic residues" evidence="11">
    <location>
        <begin position="303"/>
        <end position="320"/>
    </location>
</feature>
<dbReference type="InterPro" id="IPR011009">
    <property type="entry name" value="Kinase-like_dom_sf"/>
</dbReference>
<dbReference type="CDD" id="cd05586">
    <property type="entry name" value="STKc_Sck1_like"/>
    <property type="match status" value="1"/>
</dbReference>
<feature type="region of interest" description="Disordered" evidence="11">
    <location>
        <begin position="1"/>
        <end position="67"/>
    </location>
</feature>
<feature type="domain" description="AGC-kinase C-terminal" evidence="13">
    <location>
        <begin position="786"/>
        <end position="869"/>
    </location>
</feature>
<evidence type="ECO:0000256" key="1">
    <source>
        <dbReference type="ARBA" id="ARBA00012513"/>
    </source>
</evidence>
<dbReference type="InterPro" id="IPR008271">
    <property type="entry name" value="Ser/Thr_kinase_AS"/>
</dbReference>
<keyword evidence="15" id="KW-1185">Reference proteome</keyword>
<dbReference type="GO" id="GO:0004674">
    <property type="term" value="F:protein serine/threonine kinase activity"/>
    <property type="evidence" value="ECO:0007669"/>
    <property type="project" value="UniProtKB-KW"/>
</dbReference>
<dbReference type="SUPFAM" id="SSF56112">
    <property type="entry name" value="Protein kinase-like (PK-like)"/>
    <property type="match status" value="1"/>
</dbReference>
<dbReference type="GO" id="GO:0005524">
    <property type="term" value="F:ATP binding"/>
    <property type="evidence" value="ECO:0007669"/>
    <property type="project" value="UniProtKB-UniRule"/>
</dbReference>
<keyword evidence="3" id="KW-0597">Phosphoprotein</keyword>
<dbReference type="Gene3D" id="1.10.510.10">
    <property type="entry name" value="Transferase(Phosphotransferase) domain 1"/>
    <property type="match status" value="1"/>
</dbReference>
<dbReference type="SMART" id="SM00220">
    <property type="entry name" value="S_TKc"/>
    <property type="match status" value="1"/>
</dbReference>
<dbReference type="Pfam" id="PF00433">
    <property type="entry name" value="Pkinase_C"/>
    <property type="match status" value="1"/>
</dbReference>
<keyword evidence="6 14" id="KW-0418">Kinase</keyword>
<comment type="catalytic activity">
    <reaction evidence="8">
        <text>L-threonyl-[protein] + ATP = O-phospho-L-threonyl-[protein] + ADP + H(+)</text>
        <dbReference type="Rhea" id="RHEA:46608"/>
        <dbReference type="Rhea" id="RHEA-COMP:11060"/>
        <dbReference type="Rhea" id="RHEA-COMP:11605"/>
        <dbReference type="ChEBI" id="CHEBI:15378"/>
        <dbReference type="ChEBI" id="CHEBI:30013"/>
        <dbReference type="ChEBI" id="CHEBI:30616"/>
        <dbReference type="ChEBI" id="CHEBI:61977"/>
        <dbReference type="ChEBI" id="CHEBI:456216"/>
        <dbReference type="EC" id="2.7.11.1"/>
    </reaction>
</comment>
<dbReference type="InterPro" id="IPR035892">
    <property type="entry name" value="C2_domain_sf"/>
</dbReference>
<evidence type="ECO:0000256" key="2">
    <source>
        <dbReference type="ARBA" id="ARBA00022527"/>
    </source>
</evidence>
<dbReference type="FunFam" id="3.30.200.20:FF:000116">
    <property type="entry name" value="Non-specific serine/threonine protein kinase"/>
    <property type="match status" value="1"/>
</dbReference>
<evidence type="ECO:0000313" key="14">
    <source>
        <dbReference type="EMBL" id="KAK4132410.1"/>
    </source>
</evidence>
<name>A0AAN6ZB04_9PEZI</name>
<dbReference type="EMBL" id="MU853418">
    <property type="protein sequence ID" value="KAK4132410.1"/>
    <property type="molecule type" value="Genomic_DNA"/>
</dbReference>
<sequence>MSGPTAHGDGAHHPAGGAGGFDLLRRATQAMMSSRSATAEEDGVDQIGVDSPRSGIATPQPDLHDKRLPGIMSYFNQVRASSFQRLLSGTFRTTGQSAPTSKPSTPHIEEQPQAPQVATPAELLPSPEELDPGAGSSDEGPPLLADEMAGLAAETSPRKGGWLHAYPTPPASQPSSLRNFPEDSSSQKSRGCTPPASRPVSLRHLSASDFGRGKARRSSLLAPLTATVNGSSVSARHLSNPRGGAATVPSSPSRGRFTSGHGDFLFESESISRLRKLTDFSAKKSGASTPTRALSSAHTSQSEGRHDTRQGNGDRIDRTVTRTPTPAGARAPAAKGKLTIKISEAKGLRRCRDPYVVVVFQRSELISAGPRPSEEEDDAAVTAVAMGGLPIQRQASDSGRPAMAIPMRSRQSSNSSVNDSNTLRNRNPRRSFTSPKWDAEAIFDVVDSDMLVDISVYGQGQTGEEFLGHVDFQAVTSEKEGLSRGWFALKGHADTMAENAPTGEIFVESFYQRAEQKHFGPEDFQILRLIGKGTFGQVYQVRKKDTKRIYAMKVLSKKVIVQKKEVAHTVGERNILVRTATSDSPFIVGLKFSFQTPSDLYLVTDYMSGGELFWHLQKDGKFEEKRAKFYIAELILAIQHLHENDIVYRDLKPENILLDANGHIALCDFGLSKANLTKNDTTNTFCGTTEYLAPEVLLDESGYTKMVDFWSLGVLVFEMCCGWSPFYAEDTQQMYKNIAFGKVRFPRDTLSLEGRNFVKGLLNRNPKHRLGATDDAEELKRHAFFADIDWDVLAKKLITPPFKPQLKSDTDVSYFDPEFTNALNTNGSLNERAAALAKGYATSTPLSPSVQANFQGFTYVDESALEDHMKDQYAAKYEDEEMDDADRRKDDDWDEQDARNPNRMSGIVKGNDEQMFGSSNFDM</sequence>
<dbReference type="SMART" id="SM00239">
    <property type="entry name" value="C2"/>
    <property type="match status" value="1"/>
</dbReference>
<dbReference type="FunFam" id="1.10.510.10:FF:000008">
    <property type="entry name" value="Non-specific serine/threonine protein kinase"/>
    <property type="match status" value="1"/>
</dbReference>
<dbReference type="InterPro" id="IPR000961">
    <property type="entry name" value="AGC-kinase_C"/>
</dbReference>
<proteinExistence type="predicted"/>
<feature type="compositionally biased region" description="Polar residues" evidence="11">
    <location>
        <begin position="286"/>
        <end position="302"/>
    </location>
</feature>
<dbReference type="SUPFAM" id="SSF49562">
    <property type="entry name" value="C2 domain (Calcium/lipid-binding domain, CaLB)"/>
    <property type="match status" value="1"/>
</dbReference>
<keyword evidence="5 10" id="KW-0547">Nucleotide-binding</keyword>
<dbReference type="InterPro" id="IPR017441">
    <property type="entry name" value="Protein_kinase_ATP_BS"/>
</dbReference>
<dbReference type="InterPro" id="IPR017892">
    <property type="entry name" value="Pkinase_C"/>
</dbReference>
<organism evidence="14 15">
    <name type="scientific">Trichocladium antarcticum</name>
    <dbReference type="NCBI Taxonomy" id="1450529"/>
    <lineage>
        <taxon>Eukaryota</taxon>
        <taxon>Fungi</taxon>
        <taxon>Dikarya</taxon>
        <taxon>Ascomycota</taxon>
        <taxon>Pezizomycotina</taxon>
        <taxon>Sordariomycetes</taxon>
        <taxon>Sordariomycetidae</taxon>
        <taxon>Sordariales</taxon>
        <taxon>Chaetomiaceae</taxon>
        <taxon>Trichocladium</taxon>
    </lineage>
</organism>
<reference evidence="14" key="2">
    <citation type="submission" date="2023-05" db="EMBL/GenBank/DDBJ databases">
        <authorList>
            <consortium name="Lawrence Berkeley National Laboratory"/>
            <person name="Steindorff A."/>
            <person name="Hensen N."/>
            <person name="Bonometti L."/>
            <person name="Westerberg I."/>
            <person name="Brannstrom I.O."/>
            <person name="Guillou S."/>
            <person name="Cros-Aarteil S."/>
            <person name="Calhoun S."/>
            <person name="Haridas S."/>
            <person name="Kuo A."/>
            <person name="Mondo S."/>
            <person name="Pangilinan J."/>
            <person name="Riley R."/>
            <person name="Labutti K."/>
            <person name="Andreopoulos B."/>
            <person name="Lipzen A."/>
            <person name="Chen C."/>
            <person name="Yanf M."/>
            <person name="Daum C."/>
            <person name="Ng V."/>
            <person name="Clum A."/>
            <person name="Ohm R."/>
            <person name="Martin F."/>
            <person name="Silar P."/>
            <person name="Natvig D."/>
            <person name="Lalanne C."/>
            <person name="Gautier V."/>
            <person name="Ament-Velasquez S.L."/>
            <person name="Kruys A."/>
            <person name="Hutchinson M.I."/>
            <person name="Powell A.J."/>
            <person name="Barry K."/>
            <person name="Miller A.N."/>
            <person name="Grigoriev I.V."/>
            <person name="Debuchy R."/>
            <person name="Gladieux P."/>
            <person name="Thoren M.H."/>
            <person name="Johannesson H."/>
        </authorList>
    </citation>
    <scope>NUCLEOTIDE SEQUENCE</scope>
    <source>
        <strain evidence="14">CBS 123565</strain>
    </source>
</reference>
<evidence type="ECO:0000256" key="11">
    <source>
        <dbReference type="SAM" id="MobiDB-lite"/>
    </source>
</evidence>
<dbReference type="PANTHER" id="PTHR24351">
    <property type="entry name" value="RIBOSOMAL PROTEIN S6 KINASE"/>
    <property type="match status" value="1"/>
</dbReference>
<dbReference type="PROSITE" id="PS50011">
    <property type="entry name" value="PROTEIN_KINASE_DOM"/>
    <property type="match status" value="1"/>
</dbReference>
<feature type="domain" description="Protein kinase" evidence="12">
    <location>
        <begin position="524"/>
        <end position="785"/>
    </location>
</feature>
<dbReference type="PROSITE" id="PS51285">
    <property type="entry name" value="AGC_KINASE_CTER"/>
    <property type="match status" value="1"/>
</dbReference>
<feature type="region of interest" description="Disordered" evidence="11">
    <location>
        <begin position="875"/>
        <end position="923"/>
    </location>
</feature>
<protein>
    <recommendedName>
        <fullName evidence="1">non-specific serine/threonine protein kinase</fullName>
        <ecNumber evidence="1">2.7.11.1</ecNumber>
    </recommendedName>
</protein>
<dbReference type="InterPro" id="IPR000008">
    <property type="entry name" value="C2_dom"/>
</dbReference>
<evidence type="ECO:0000256" key="3">
    <source>
        <dbReference type="ARBA" id="ARBA00022553"/>
    </source>
</evidence>
<dbReference type="AlphaFoldDB" id="A0AAN6ZB04"/>
<evidence type="ECO:0000256" key="8">
    <source>
        <dbReference type="ARBA" id="ARBA00047899"/>
    </source>
</evidence>